<dbReference type="AlphaFoldDB" id="A0A2Z4YAW5"/>
<keyword evidence="3" id="KW-0238">DNA-binding</keyword>
<dbReference type="REBASE" id="257578">
    <property type="entry name" value="S.Rle14479ORF279P"/>
</dbReference>
<name>A0A2Z4YAW5_RHILE</name>
<evidence type="ECO:0000313" key="6">
    <source>
        <dbReference type="Proteomes" id="UP000251166"/>
    </source>
</evidence>
<dbReference type="PANTHER" id="PTHR30408:SF12">
    <property type="entry name" value="TYPE I RESTRICTION ENZYME MJAVIII SPECIFICITY SUBUNIT"/>
    <property type="match status" value="1"/>
</dbReference>
<dbReference type="PANTHER" id="PTHR30408">
    <property type="entry name" value="TYPE-1 RESTRICTION ENZYME ECOKI SPECIFICITY PROTEIN"/>
    <property type="match status" value="1"/>
</dbReference>
<feature type="domain" description="Type I restriction modification DNA specificity" evidence="4">
    <location>
        <begin position="292"/>
        <end position="395"/>
    </location>
</feature>
<evidence type="ECO:0000256" key="1">
    <source>
        <dbReference type="ARBA" id="ARBA00010923"/>
    </source>
</evidence>
<evidence type="ECO:0000256" key="3">
    <source>
        <dbReference type="ARBA" id="ARBA00023125"/>
    </source>
</evidence>
<gene>
    <name evidence="5" type="ORF">DLJ82_0278</name>
</gene>
<proteinExistence type="inferred from homology"/>
<dbReference type="EMBL" id="CP030760">
    <property type="protein sequence ID" value="AXA37898.1"/>
    <property type="molecule type" value="Genomic_DNA"/>
</dbReference>
<dbReference type="InterPro" id="IPR052021">
    <property type="entry name" value="Type-I_RS_S_subunit"/>
</dbReference>
<keyword evidence="2" id="KW-0680">Restriction system</keyword>
<dbReference type="InterPro" id="IPR044946">
    <property type="entry name" value="Restrct_endonuc_typeI_TRD_sf"/>
</dbReference>
<reference evidence="5 6" key="1">
    <citation type="submission" date="2018-07" db="EMBL/GenBank/DDBJ databases">
        <title>Rhizobium leguminosarum strain:ATCC 14479 Genome sequencing and assembly.</title>
        <authorList>
            <person name="Chakraborty R."/>
        </authorList>
    </citation>
    <scope>NUCLEOTIDE SEQUENCE [LARGE SCALE GENOMIC DNA]</scope>
    <source>
        <strain evidence="5 6">ATCC 14479</strain>
    </source>
</reference>
<dbReference type="SUPFAM" id="SSF116734">
    <property type="entry name" value="DNA methylase specificity domain"/>
    <property type="match status" value="2"/>
</dbReference>
<sequence>MTAAFESLSKYPSYRSSGVDWIGEIPDHWEVARFKHRLSLVTEKAGDEDHKVALENIESWTGRYIDTDTTYDGNGTSFRARDILFGKLRPYLAKAFLAGSDGQAVGDFHVLRPASQTDPRYAQYFVLSKEFISIVDGSTYGARMPRASWDFISSLPFPFPPIAEQEAIAAFLDRETAKIDALVEEQRRLIDLLKEKRQAVISHAVTNGLNPDAPTVDTGIEWLGHVPKHWEIVPLMRLTEPGRNIMYGIVLPGPSVEDGVPIVKGGDVRPHRLRLELLNRTTVEIERPFARARLKPNDIVYSIRGTIGDAELVPDELMDANITQDVARVSPRADVHNGWLLWALKSKAVFRQLDRLSAGAAVRGINIFDLKRARIPVPPGEEQEKIAEHLSRVVGTLDALVAEAASSMALLVERRSALISACVTGKVSVLHPIKISRDEVLTVIGLEVVARLAHRPTFGRVKLQKVLYLAEAYAGVDELNGDYRREAAGPLDRKLIADIETLLRRNGEVIIEQPEGRGSAVNYRFVGQRPKDEREDLGRLLGDRRERFEQVLIKVGDLDTKGAEAVATLFAVWNDALLDNKVIADEGIITGFLTEWHPEKRLKFKRDELHTWLGWMRRNGIVPAGEGPRTQRGRLVI</sequence>
<evidence type="ECO:0000259" key="4">
    <source>
        <dbReference type="Pfam" id="PF01420"/>
    </source>
</evidence>
<dbReference type="Proteomes" id="UP000251166">
    <property type="component" value="Chromosome"/>
</dbReference>
<dbReference type="RefSeq" id="WP_112902732.1">
    <property type="nucleotide sequence ID" value="NZ_CP030760.1"/>
</dbReference>
<dbReference type="Gene3D" id="3.90.220.20">
    <property type="entry name" value="DNA methylase specificity domains"/>
    <property type="match status" value="2"/>
</dbReference>
<feature type="domain" description="Type I restriction modification DNA specificity" evidence="4">
    <location>
        <begin position="91"/>
        <end position="180"/>
    </location>
</feature>
<dbReference type="InterPro" id="IPR000055">
    <property type="entry name" value="Restrct_endonuc_typeI_TRD"/>
</dbReference>
<dbReference type="CDD" id="cd17256">
    <property type="entry name" value="RMtype1_S_EcoJA65PI-TRD1-CR1_like"/>
    <property type="match status" value="1"/>
</dbReference>
<comment type="similarity">
    <text evidence="1">Belongs to the type-I restriction system S methylase family.</text>
</comment>
<evidence type="ECO:0000313" key="5">
    <source>
        <dbReference type="EMBL" id="AXA37898.1"/>
    </source>
</evidence>
<dbReference type="GO" id="GO:0009307">
    <property type="term" value="P:DNA restriction-modification system"/>
    <property type="evidence" value="ECO:0007669"/>
    <property type="project" value="UniProtKB-KW"/>
</dbReference>
<evidence type="ECO:0000256" key="2">
    <source>
        <dbReference type="ARBA" id="ARBA00022747"/>
    </source>
</evidence>
<organism evidence="5 6">
    <name type="scientific">Rhizobium leguminosarum</name>
    <dbReference type="NCBI Taxonomy" id="384"/>
    <lineage>
        <taxon>Bacteria</taxon>
        <taxon>Pseudomonadati</taxon>
        <taxon>Pseudomonadota</taxon>
        <taxon>Alphaproteobacteria</taxon>
        <taxon>Hyphomicrobiales</taxon>
        <taxon>Rhizobiaceae</taxon>
        <taxon>Rhizobium/Agrobacterium group</taxon>
        <taxon>Rhizobium</taxon>
    </lineage>
</organism>
<dbReference type="Pfam" id="PF01420">
    <property type="entry name" value="Methylase_S"/>
    <property type="match status" value="2"/>
</dbReference>
<dbReference type="GO" id="GO:0003677">
    <property type="term" value="F:DNA binding"/>
    <property type="evidence" value="ECO:0007669"/>
    <property type="project" value="UniProtKB-KW"/>
</dbReference>
<accession>A0A2Z4YAW5</accession>
<protein>
    <submittedName>
        <fullName evidence="5">Type I restriction modification DNA specificity domain family protein</fullName>
    </submittedName>
</protein>